<protein>
    <submittedName>
        <fullName evidence="1">Uncharacterized protein</fullName>
    </submittedName>
</protein>
<comment type="caution">
    <text evidence="1">The sequence shown here is derived from an EMBL/GenBank/DDBJ whole genome shotgun (WGS) entry which is preliminary data.</text>
</comment>
<organism evidence="1 2">
    <name type="scientific">Helianthus annuus</name>
    <name type="common">Common sunflower</name>
    <dbReference type="NCBI Taxonomy" id="4232"/>
    <lineage>
        <taxon>Eukaryota</taxon>
        <taxon>Viridiplantae</taxon>
        <taxon>Streptophyta</taxon>
        <taxon>Embryophyta</taxon>
        <taxon>Tracheophyta</taxon>
        <taxon>Spermatophyta</taxon>
        <taxon>Magnoliopsida</taxon>
        <taxon>eudicotyledons</taxon>
        <taxon>Gunneridae</taxon>
        <taxon>Pentapetalae</taxon>
        <taxon>asterids</taxon>
        <taxon>campanulids</taxon>
        <taxon>Asterales</taxon>
        <taxon>Asteraceae</taxon>
        <taxon>Asteroideae</taxon>
        <taxon>Heliantheae alliance</taxon>
        <taxon>Heliantheae</taxon>
        <taxon>Helianthus</taxon>
    </lineage>
</organism>
<dbReference type="Proteomes" id="UP000215914">
    <property type="component" value="Unassembled WGS sequence"/>
</dbReference>
<reference evidence="1" key="1">
    <citation type="journal article" date="2017" name="Nature">
        <title>The sunflower genome provides insights into oil metabolism, flowering and Asterid evolution.</title>
        <authorList>
            <person name="Badouin H."/>
            <person name="Gouzy J."/>
            <person name="Grassa C.J."/>
            <person name="Murat F."/>
            <person name="Staton S.E."/>
            <person name="Cottret L."/>
            <person name="Lelandais-Briere C."/>
            <person name="Owens G.L."/>
            <person name="Carrere S."/>
            <person name="Mayjonade B."/>
            <person name="Legrand L."/>
            <person name="Gill N."/>
            <person name="Kane N.C."/>
            <person name="Bowers J.E."/>
            <person name="Hubner S."/>
            <person name="Bellec A."/>
            <person name="Berard A."/>
            <person name="Berges H."/>
            <person name="Blanchet N."/>
            <person name="Boniface M.C."/>
            <person name="Brunel D."/>
            <person name="Catrice O."/>
            <person name="Chaidir N."/>
            <person name="Claudel C."/>
            <person name="Donnadieu C."/>
            <person name="Faraut T."/>
            <person name="Fievet G."/>
            <person name="Helmstetter N."/>
            <person name="King M."/>
            <person name="Knapp S.J."/>
            <person name="Lai Z."/>
            <person name="Le Paslier M.C."/>
            <person name="Lippi Y."/>
            <person name="Lorenzon L."/>
            <person name="Mandel J.R."/>
            <person name="Marage G."/>
            <person name="Marchand G."/>
            <person name="Marquand E."/>
            <person name="Bret-Mestries E."/>
            <person name="Morien E."/>
            <person name="Nambeesan S."/>
            <person name="Nguyen T."/>
            <person name="Pegot-Espagnet P."/>
            <person name="Pouilly N."/>
            <person name="Raftis F."/>
            <person name="Sallet E."/>
            <person name="Schiex T."/>
            <person name="Thomas J."/>
            <person name="Vandecasteele C."/>
            <person name="Vares D."/>
            <person name="Vear F."/>
            <person name="Vautrin S."/>
            <person name="Crespi M."/>
            <person name="Mangin B."/>
            <person name="Burke J.M."/>
            <person name="Salse J."/>
            <person name="Munos S."/>
            <person name="Vincourt P."/>
            <person name="Rieseberg L.H."/>
            <person name="Langlade N.B."/>
        </authorList>
    </citation>
    <scope>NUCLEOTIDE SEQUENCE</scope>
    <source>
        <tissue evidence="1">Leaves</tissue>
    </source>
</reference>
<keyword evidence="2" id="KW-1185">Reference proteome</keyword>
<evidence type="ECO:0000313" key="1">
    <source>
        <dbReference type="EMBL" id="KAF5769086.1"/>
    </source>
</evidence>
<dbReference type="AlphaFoldDB" id="A0A9K3EAX3"/>
<dbReference type="Gramene" id="mRNA:HanXRQr2_Chr14g0644081">
    <property type="protein sequence ID" value="CDS:HanXRQr2_Chr14g0644081.1"/>
    <property type="gene ID" value="HanXRQr2_Chr14g0644081"/>
</dbReference>
<reference evidence="1" key="2">
    <citation type="submission" date="2020-06" db="EMBL/GenBank/DDBJ databases">
        <title>Helianthus annuus Genome sequencing and assembly Release 2.</title>
        <authorList>
            <person name="Gouzy J."/>
            <person name="Langlade N."/>
            <person name="Munos S."/>
        </authorList>
    </citation>
    <scope>NUCLEOTIDE SEQUENCE</scope>
    <source>
        <tissue evidence="1">Leaves</tissue>
    </source>
</reference>
<evidence type="ECO:0000313" key="2">
    <source>
        <dbReference type="Proteomes" id="UP000215914"/>
    </source>
</evidence>
<accession>A0A9K3EAX3</accession>
<gene>
    <name evidence="1" type="ORF">HanXRQr2_Chr14g0644081</name>
</gene>
<proteinExistence type="predicted"/>
<dbReference type="EMBL" id="MNCJ02000329">
    <property type="protein sequence ID" value="KAF5769086.1"/>
    <property type="molecule type" value="Genomic_DNA"/>
</dbReference>
<name>A0A9K3EAX3_HELAN</name>
<sequence length="50" mass="6108">MYYPKFSVYIIKSYQYAFAHLPYFIQVKPFVTVISDEMQYTITKKLKHHT</sequence>